<keyword evidence="2" id="KW-1185">Reference proteome</keyword>
<organism evidence="1 2">
    <name type="scientific">Sphingomonas longa</name>
    <dbReference type="NCBI Taxonomy" id="2778730"/>
    <lineage>
        <taxon>Bacteria</taxon>
        <taxon>Pseudomonadati</taxon>
        <taxon>Pseudomonadota</taxon>
        <taxon>Alphaproteobacteria</taxon>
        <taxon>Sphingomonadales</taxon>
        <taxon>Sphingomonadaceae</taxon>
        <taxon>Sphingomonas</taxon>
    </lineage>
</organism>
<evidence type="ECO:0000313" key="2">
    <source>
        <dbReference type="Proteomes" id="UP000763641"/>
    </source>
</evidence>
<sequence length="177" mass="18504">MTEAAMPPAVIAEAVAAAKEMLRLTHESEDALLARLAATAFALAEAFCGVALVTREFVETVEGDGSWARLARAPVAAVTRVEGAGGVLSVSAYAVDIDGDGDGWVRAAERVTVTYRAGASAGFAVLPAGVAHGVVLLAVHLFENRQGEVAPPAAVAALWRPFRRLRLDVGLHRERHA</sequence>
<dbReference type="InterPro" id="IPR011738">
    <property type="entry name" value="Phage_CHP"/>
</dbReference>
<name>A0ABS2D772_9SPHN</name>
<dbReference type="Proteomes" id="UP000763641">
    <property type="component" value="Unassembled WGS sequence"/>
</dbReference>
<dbReference type="EMBL" id="JAFEMC010000003">
    <property type="protein sequence ID" value="MBM6576777.1"/>
    <property type="molecule type" value="Genomic_DNA"/>
</dbReference>
<evidence type="ECO:0008006" key="3">
    <source>
        <dbReference type="Google" id="ProtNLM"/>
    </source>
</evidence>
<protein>
    <recommendedName>
        <fullName evidence="3">PhiE125 gp8 family phage protein</fullName>
    </recommendedName>
</protein>
<dbReference type="RefSeq" id="WP_204198893.1">
    <property type="nucleotide sequence ID" value="NZ_JAFEMC010000003.1"/>
</dbReference>
<proteinExistence type="predicted"/>
<dbReference type="NCBIfam" id="TIGR02215">
    <property type="entry name" value="phage_chp_gp8"/>
    <property type="match status" value="1"/>
</dbReference>
<comment type="caution">
    <text evidence="1">The sequence shown here is derived from an EMBL/GenBank/DDBJ whole genome shotgun (WGS) entry which is preliminary data.</text>
</comment>
<gene>
    <name evidence="1" type="ORF">ILT43_10355</name>
</gene>
<evidence type="ECO:0000313" key="1">
    <source>
        <dbReference type="EMBL" id="MBM6576777.1"/>
    </source>
</evidence>
<dbReference type="Gene3D" id="1.10.3230.30">
    <property type="entry name" value="Phage gp6-like head-tail connector protein"/>
    <property type="match status" value="1"/>
</dbReference>
<accession>A0ABS2D772</accession>
<reference evidence="1 2" key="1">
    <citation type="submission" date="2020-12" db="EMBL/GenBank/DDBJ databases">
        <title>Sphingomonas sp.</title>
        <authorList>
            <person name="Kim M.K."/>
        </authorList>
    </citation>
    <scope>NUCLEOTIDE SEQUENCE [LARGE SCALE GENOMIC DNA]</scope>
    <source>
        <strain evidence="1 2">BT552</strain>
    </source>
</reference>